<dbReference type="STRING" id="1149755.A0A2J6SC19"/>
<protein>
    <recommendedName>
        <fullName evidence="4">Gamma-glutamylcyclotransferase AIG2-like domain-containing protein</fullName>
    </recommendedName>
</protein>
<evidence type="ECO:0008006" key="4">
    <source>
        <dbReference type="Google" id="ProtNLM"/>
    </source>
</evidence>
<evidence type="ECO:0000256" key="1">
    <source>
        <dbReference type="SAM" id="MobiDB-lite"/>
    </source>
</evidence>
<evidence type="ECO:0000313" key="3">
    <source>
        <dbReference type="Proteomes" id="UP000235786"/>
    </source>
</evidence>
<feature type="region of interest" description="Disordered" evidence="1">
    <location>
        <begin position="25"/>
        <end position="59"/>
    </location>
</feature>
<dbReference type="EMBL" id="KZ613937">
    <property type="protein sequence ID" value="PMD48317.1"/>
    <property type="molecule type" value="Genomic_DNA"/>
</dbReference>
<evidence type="ECO:0000313" key="2">
    <source>
        <dbReference type="EMBL" id="PMD48317.1"/>
    </source>
</evidence>
<gene>
    <name evidence="2" type="ORF">L207DRAFT_521710</name>
</gene>
<keyword evidence="3" id="KW-1185">Reference proteome</keyword>
<dbReference type="Proteomes" id="UP000235786">
    <property type="component" value="Unassembled WGS sequence"/>
</dbReference>
<reference evidence="2 3" key="1">
    <citation type="submission" date="2016-04" db="EMBL/GenBank/DDBJ databases">
        <title>A degradative enzymes factory behind the ericoid mycorrhizal symbiosis.</title>
        <authorList>
            <consortium name="DOE Joint Genome Institute"/>
            <person name="Martino E."/>
            <person name="Morin E."/>
            <person name="Grelet G."/>
            <person name="Kuo A."/>
            <person name="Kohler A."/>
            <person name="Daghino S."/>
            <person name="Barry K."/>
            <person name="Choi C."/>
            <person name="Cichocki N."/>
            <person name="Clum A."/>
            <person name="Copeland A."/>
            <person name="Hainaut M."/>
            <person name="Haridas S."/>
            <person name="Labutti K."/>
            <person name="Lindquist E."/>
            <person name="Lipzen A."/>
            <person name="Khouja H.-R."/>
            <person name="Murat C."/>
            <person name="Ohm R."/>
            <person name="Olson A."/>
            <person name="Spatafora J."/>
            <person name="Veneault-Fourrey C."/>
            <person name="Henrissat B."/>
            <person name="Grigoriev I."/>
            <person name="Martin F."/>
            <person name="Perotto S."/>
        </authorList>
    </citation>
    <scope>NUCLEOTIDE SEQUENCE [LARGE SCALE GENOMIC DNA]</scope>
    <source>
        <strain evidence="2 3">F</strain>
    </source>
</reference>
<dbReference type="AlphaFoldDB" id="A0A2J6SC19"/>
<accession>A0A2J6SC19</accession>
<feature type="compositionally biased region" description="Low complexity" evidence="1">
    <location>
        <begin position="25"/>
        <end position="38"/>
    </location>
</feature>
<proteinExistence type="predicted"/>
<dbReference type="OrthoDB" id="3262926at2759"/>
<organism evidence="2 3">
    <name type="scientific">Hyaloscypha variabilis (strain UAMH 11265 / GT02V1 / F)</name>
    <name type="common">Meliniomyces variabilis</name>
    <dbReference type="NCBI Taxonomy" id="1149755"/>
    <lineage>
        <taxon>Eukaryota</taxon>
        <taxon>Fungi</taxon>
        <taxon>Dikarya</taxon>
        <taxon>Ascomycota</taxon>
        <taxon>Pezizomycotina</taxon>
        <taxon>Leotiomycetes</taxon>
        <taxon>Helotiales</taxon>
        <taxon>Hyaloscyphaceae</taxon>
        <taxon>Hyaloscypha</taxon>
        <taxon>Hyaloscypha variabilis</taxon>
    </lineage>
</organism>
<name>A0A2J6SC19_HYAVF</name>
<sequence>MTTHHLIFTPTNQSRSSTALSQIIATARSSPASRTASPQTGQSQLLQDHAVGPISCSGERNPDDYVDGMAYYVETKERQKMLEYYETILTYSVVGIRIMIEGQQVSGRTFMWSGDKEELTEGSWSLDKWKKGVEEEIGSYFEPAD</sequence>